<dbReference type="AlphaFoldDB" id="A0A4P6F7T1"/>
<accession>A0A4P6F7T1</accession>
<dbReference type="Proteomes" id="UP000291259">
    <property type="component" value="Chromosome"/>
</dbReference>
<dbReference type="EMBL" id="CP035491">
    <property type="protein sequence ID" value="QAY72140.1"/>
    <property type="molecule type" value="Genomic_DNA"/>
</dbReference>
<dbReference type="InterPro" id="IPR010310">
    <property type="entry name" value="T7SS_ESAT-6-like"/>
</dbReference>
<comment type="similarity">
    <text evidence="1">Belongs to the WXG100 family.</text>
</comment>
<dbReference type="SUPFAM" id="SSF140453">
    <property type="entry name" value="EsxAB dimer-like"/>
    <property type="match status" value="1"/>
</dbReference>
<dbReference type="NCBIfam" id="TIGR03930">
    <property type="entry name" value="WXG100_ESAT6"/>
    <property type="match status" value="1"/>
</dbReference>
<gene>
    <name evidence="3" type="ORF">ET445_01110</name>
</gene>
<dbReference type="Gene3D" id="1.10.287.1060">
    <property type="entry name" value="ESAT-6-like"/>
    <property type="match status" value="1"/>
</dbReference>
<sequence length="105" mass="11094">MADVISAEEGALRRGAQAVNEAKAGIDAKVKTVRGEIEQVSGFWSGAAAGAFTTLLNRWNEETTKLNEVLVTLEEALSGTERDQAATEEQHQQTISGLGSMMSGA</sequence>
<dbReference type="KEGG" id="agf:ET445_01110"/>
<evidence type="ECO:0000256" key="1">
    <source>
        <dbReference type="RuleBase" id="RU362001"/>
    </source>
</evidence>
<evidence type="ECO:0000313" key="4">
    <source>
        <dbReference type="Proteomes" id="UP000291259"/>
    </source>
</evidence>
<protein>
    <recommendedName>
        <fullName evidence="1">ESAT-6-like protein</fullName>
    </recommendedName>
</protein>
<evidence type="ECO:0000256" key="2">
    <source>
        <dbReference type="SAM" id="MobiDB-lite"/>
    </source>
</evidence>
<name>A0A4P6F7T1_9MICO</name>
<feature type="compositionally biased region" description="Basic and acidic residues" evidence="2">
    <location>
        <begin position="80"/>
        <end position="91"/>
    </location>
</feature>
<organism evidence="3 4">
    <name type="scientific">Agromyces protaetiae</name>
    <dbReference type="NCBI Taxonomy" id="2509455"/>
    <lineage>
        <taxon>Bacteria</taxon>
        <taxon>Bacillati</taxon>
        <taxon>Actinomycetota</taxon>
        <taxon>Actinomycetes</taxon>
        <taxon>Micrococcales</taxon>
        <taxon>Microbacteriaceae</taxon>
        <taxon>Agromyces</taxon>
    </lineage>
</organism>
<dbReference type="InterPro" id="IPR036689">
    <property type="entry name" value="ESAT-6-like_sf"/>
</dbReference>
<dbReference type="Pfam" id="PF06013">
    <property type="entry name" value="WXG100"/>
    <property type="match status" value="1"/>
</dbReference>
<proteinExistence type="inferred from homology"/>
<reference evidence="3 4" key="1">
    <citation type="submission" date="2019-01" db="EMBL/GenBank/DDBJ databases">
        <title>Genome sequencing of strain FW100M-8.</title>
        <authorList>
            <person name="Heo J."/>
            <person name="Kim S.-J."/>
            <person name="Kim J.-S."/>
            <person name="Hong S.-B."/>
            <person name="Kwon S.-W."/>
        </authorList>
    </citation>
    <scope>NUCLEOTIDE SEQUENCE [LARGE SCALE GENOMIC DNA]</scope>
    <source>
        <strain evidence="3 4">FW100M-8</strain>
    </source>
</reference>
<feature type="region of interest" description="Disordered" evidence="2">
    <location>
        <begin position="80"/>
        <end position="105"/>
    </location>
</feature>
<dbReference type="RefSeq" id="WP_129188057.1">
    <property type="nucleotide sequence ID" value="NZ_CP035491.1"/>
</dbReference>
<dbReference type="OrthoDB" id="3253863at2"/>
<keyword evidence="4" id="KW-1185">Reference proteome</keyword>
<evidence type="ECO:0000313" key="3">
    <source>
        <dbReference type="EMBL" id="QAY72140.1"/>
    </source>
</evidence>